<feature type="transmembrane region" description="Helical" evidence="9">
    <location>
        <begin position="12"/>
        <end position="33"/>
    </location>
</feature>
<dbReference type="Proteomes" id="UP000824204">
    <property type="component" value="Unassembled WGS sequence"/>
</dbReference>
<evidence type="ECO:0000256" key="1">
    <source>
        <dbReference type="ARBA" id="ARBA00004651"/>
    </source>
</evidence>
<dbReference type="GO" id="GO:0015031">
    <property type="term" value="P:protein transport"/>
    <property type="evidence" value="ECO:0007669"/>
    <property type="project" value="UniProtKB-KW"/>
</dbReference>
<reference evidence="11" key="1">
    <citation type="journal article" date="2021" name="PeerJ">
        <title>Extensive microbial diversity within the chicken gut microbiome revealed by metagenomics and culture.</title>
        <authorList>
            <person name="Gilroy R."/>
            <person name="Ravi A."/>
            <person name="Getino M."/>
            <person name="Pursley I."/>
            <person name="Horton D.L."/>
            <person name="Alikhan N.F."/>
            <person name="Baker D."/>
            <person name="Gharbi K."/>
            <person name="Hall N."/>
            <person name="Watson M."/>
            <person name="Adriaenssens E.M."/>
            <person name="Foster-Nyarko E."/>
            <person name="Jarju S."/>
            <person name="Secka A."/>
            <person name="Antonio M."/>
            <person name="Oren A."/>
            <person name="Chaudhuri R.R."/>
            <person name="La Ragione R."/>
            <person name="Hildebrand F."/>
            <person name="Pallen M.J."/>
        </authorList>
    </citation>
    <scope>NUCLEOTIDE SEQUENCE</scope>
    <source>
        <strain evidence="11">811</strain>
    </source>
</reference>
<dbReference type="PANTHER" id="PTHR30081">
    <property type="entry name" value="PROTEIN-EXPORT MEMBRANE PROTEIN SEC"/>
    <property type="match status" value="1"/>
</dbReference>
<evidence type="ECO:0000256" key="5">
    <source>
        <dbReference type="ARBA" id="ARBA00022927"/>
    </source>
</evidence>
<feature type="transmembrane region" description="Helical" evidence="9">
    <location>
        <begin position="194"/>
        <end position="215"/>
    </location>
</feature>
<evidence type="ECO:0000259" key="10">
    <source>
        <dbReference type="Pfam" id="PF02355"/>
    </source>
</evidence>
<evidence type="ECO:0000256" key="2">
    <source>
        <dbReference type="ARBA" id="ARBA00022448"/>
    </source>
</evidence>
<keyword evidence="7" id="KW-0811">Translocation</keyword>
<dbReference type="InterPro" id="IPR048634">
    <property type="entry name" value="SecD_SecF_C"/>
</dbReference>
<dbReference type="GO" id="GO:0005886">
    <property type="term" value="C:plasma membrane"/>
    <property type="evidence" value="ECO:0007669"/>
    <property type="project" value="UniProtKB-SubCell"/>
</dbReference>
<keyword evidence="5" id="KW-0653">Protein transport</keyword>
<gene>
    <name evidence="11" type="ORF">H9741_05105</name>
</gene>
<dbReference type="Gene3D" id="1.20.1640.10">
    <property type="entry name" value="Multidrug efflux transporter AcrB transmembrane domain"/>
    <property type="match status" value="1"/>
</dbReference>
<feature type="domain" description="Protein export membrane protein SecD/SecF C-terminal" evidence="10">
    <location>
        <begin position="142"/>
        <end position="303"/>
    </location>
</feature>
<evidence type="ECO:0000256" key="6">
    <source>
        <dbReference type="ARBA" id="ARBA00022989"/>
    </source>
</evidence>
<keyword evidence="2" id="KW-0813">Transport</keyword>
<protein>
    <recommendedName>
        <fullName evidence="10">Protein export membrane protein SecD/SecF C-terminal domain-containing protein</fullName>
    </recommendedName>
</protein>
<name>A0A9D2AGA4_9FIRM</name>
<evidence type="ECO:0000256" key="4">
    <source>
        <dbReference type="ARBA" id="ARBA00022692"/>
    </source>
</evidence>
<evidence type="ECO:0000256" key="9">
    <source>
        <dbReference type="SAM" id="Phobius"/>
    </source>
</evidence>
<proteinExistence type="predicted"/>
<keyword evidence="3" id="KW-1003">Cell membrane</keyword>
<evidence type="ECO:0000256" key="8">
    <source>
        <dbReference type="ARBA" id="ARBA00023136"/>
    </source>
</evidence>
<comment type="subcellular location">
    <subcellularLocation>
        <location evidence="1">Cell membrane</location>
        <topology evidence="1">Multi-pass membrane protein</topology>
    </subcellularLocation>
</comment>
<feature type="transmembrane region" description="Helical" evidence="9">
    <location>
        <begin position="167"/>
        <end position="188"/>
    </location>
</feature>
<evidence type="ECO:0000313" key="11">
    <source>
        <dbReference type="EMBL" id="HIX07825.1"/>
    </source>
</evidence>
<feature type="transmembrane region" description="Helical" evidence="9">
    <location>
        <begin position="274"/>
        <end position="301"/>
    </location>
</feature>
<organism evidence="11 12">
    <name type="scientific">Candidatus Borkfalkia faecipullorum</name>
    <dbReference type="NCBI Taxonomy" id="2838510"/>
    <lineage>
        <taxon>Bacteria</taxon>
        <taxon>Bacillati</taxon>
        <taxon>Bacillota</taxon>
        <taxon>Clostridia</taxon>
        <taxon>Christensenellales</taxon>
        <taxon>Christensenellaceae</taxon>
        <taxon>Candidatus Borkfalkia</taxon>
    </lineage>
</organism>
<evidence type="ECO:0000256" key="3">
    <source>
        <dbReference type="ARBA" id="ARBA00022475"/>
    </source>
</evidence>
<dbReference type="EMBL" id="DXFX01000067">
    <property type="protein sequence ID" value="HIX07825.1"/>
    <property type="molecule type" value="Genomic_DNA"/>
</dbReference>
<feature type="transmembrane region" description="Helical" evidence="9">
    <location>
        <begin position="139"/>
        <end position="160"/>
    </location>
</feature>
<keyword evidence="4 9" id="KW-0812">Transmembrane</keyword>
<accession>A0A9D2AGA4</accession>
<dbReference type="AlphaFoldDB" id="A0A9D2AGA4"/>
<keyword evidence="8 9" id="KW-0472">Membrane</keyword>
<dbReference type="SUPFAM" id="SSF82866">
    <property type="entry name" value="Multidrug efflux transporter AcrB transmembrane domain"/>
    <property type="match status" value="1"/>
</dbReference>
<keyword evidence="6 9" id="KW-1133">Transmembrane helix</keyword>
<comment type="caution">
    <text evidence="11">The sequence shown here is derived from an EMBL/GenBank/DDBJ whole genome shotgun (WGS) entry which is preliminary data.</text>
</comment>
<dbReference type="Pfam" id="PF02355">
    <property type="entry name" value="SecD_SecF_C"/>
    <property type="match status" value="1"/>
</dbReference>
<evidence type="ECO:0000256" key="7">
    <source>
        <dbReference type="ARBA" id="ARBA00023010"/>
    </source>
</evidence>
<sequence length="336" mass="35498">MNKVLSKKGLTVCLAIAVIVIVVGAFLAGFLGYNPDGTHQNYSVVEVTDAGYSASDAQDEFVAFCKDEISKTYAVTDVKVTQSYTTGTSVFTYYVNGTPDRAFCDQLETAIAGCTIEGVNGALASVTFHEGTNLSYSDYAWRTAVGAAVAFVLLFVYVAIRFRLGMGVSVLIAGVHDVALLLALAAIVRLPVSPAFAGIAAIVLLLSALLNLYVFGRMRSDLRTDEFKAKSAEEAVADSVRNARPTVLVVALSVAAVAVILGVVGAFTGIDLTFAMVAAVIGIALATYSSLVLSPAVYALIKKKWDAKRAENAKYNYASDKKKKESKPAEAAGELE</sequence>
<feature type="transmembrane region" description="Helical" evidence="9">
    <location>
        <begin position="247"/>
        <end position="268"/>
    </location>
</feature>
<reference evidence="11" key="2">
    <citation type="submission" date="2021-04" db="EMBL/GenBank/DDBJ databases">
        <authorList>
            <person name="Gilroy R."/>
        </authorList>
    </citation>
    <scope>NUCLEOTIDE SEQUENCE</scope>
    <source>
        <strain evidence="11">811</strain>
    </source>
</reference>
<dbReference type="InterPro" id="IPR022813">
    <property type="entry name" value="SecD/SecF_arch_bac"/>
</dbReference>
<evidence type="ECO:0000313" key="12">
    <source>
        <dbReference type="Proteomes" id="UP000824204"/>
    </source>
</evidence>